<evidence type="ECO:0000313" key="3">
    <source>
        <dbReference type="Proteomes" id="UP001432014"/>
    </source>
</evidence>
<feature type="transmembrane region" description="Helical" evidence="1">
    <location>
        <begin position="29"/>
        <end position="52"/>
    </location>
</feature>
<accession>A0ABZ1W4G1</accession>
<dbReference type="RefSeq" id="WP_329499651.1">
    <property type="nucleotide sequence ID" value="NZ_CP108460.1"/>
</dbReference>
<reference evidence="2 3" key="1">
    <citation type="submission" date="2022-10" db="EMBL/GenBank/DDBJ databases">
        <title>The complete genomes of actinobacterial strains from the NBC collection.</title>
        <authorList>
            <person name="Joergensen T.S."/>
            <person name="Alvarez Arevalo M."/>
            <person name="Sterndorff E.B."/>
            <person name="Faurdal D."/>
            <person name="Vuksanovic O."/>
            <person name="Mourched A.-S."/>
            <person name="Charusanti P."/>
            <person name="Shaw S."/>
            <person name="Blin K."/>
            <person name="Weber T."/>
        </authorList>
    </citation>
    <scope>NUCLEOTIDE SEQUENCE [LARGE SCALE GENOMIC DNA]</scope>
    <source>
        <strain evidence="2 3">NBC_01247</strain>
    </source>
</reference>
<proteinExistence type="predicted"/>
<protein>
    <submittedName>
        <fullName evidence="2">Uncharacterized protein</fullName>
    </submittedName>
</protein>
<keyword evidence="3" id="KW-1185">Reference proteome</keyword>
<dbReference type="EMBL" id="CP108482">
    <property type="protein sequence ID" value="WUS55722.1"/>
    <property type="molecule type" value="Genomic_DNA"/>
</dbReference>
<gene>
    <name evidence="2" type="ORF">OG469_09480</name>
</gene>
<evidence type="ECO:0000256" key="1">
    <source>
        <dbReference type="SAM" id="Phobius"/>
    </source>
</evidence>
<sequence length="63" mass="6297">MPAAAVGAGLGGVLLRLAGLPVRIAWTGVLGMAGTAVAAILGVTVLTLPVLFRTARPDGLRFE</sequence>
<dbReference type="Proteomes" id="UP001432014">
    <property type="component" value="Chromosome"/>
</dbReference>
<keyword evidence="1" id="KW-1133">Transmembrane helix</keyword>
<evidence type="ECO:0000313" key="2">
    <source>
        <dbReference type="EMBL" id="WUS55722.1"/>
    </source>
</evidence>
<organism evidence="2 3">
    <name type="scientific">Kitasatospora herbaricolor</name>
    <dbReference type="NCBI Taxonomy" id="68217"/>
    <lineage>
        <taxon>Bacteria</taxon>
        <taxon>Bacillati</taxon>
        <taxon>Actinomycetota</taxon>
        <taxon>Actinomycetes</taxon>
        <taxon>Kitasatosporales</taxon>
        <taxon>Streptomycetaceae</taxon>
        <taxon>Kitasatospora</taxon>
    </lineage>
</organism>
<keyword evidence="1" id="KW-0472">Membrane</keyword>
<name>A0ABZ1W4G1_9ACTN</name>
<keyword evidence="1" id="KW-0812">Transmembrane</keyword>